<evidence type="ECO:0000259" key="2">
    <source>
        <dbReference type="Pfam" id="PF00582"/>
    </source>
</evidence>
<dbReference type="PANTHER" id="PTHR31964:SF113">
    <property type="entry name" value="USPA DOMAIN-CONTAINING PROTEIN"/>
    <property type="match status" value="1"/>
</dbReference>
<dbReference type="InterPro" id="IPR006016">
    <property type="entry name" value="UspA"/>
</dbReference>
<evidence type="ECO:0000313" key="3">
    <source>
        <dbReference type="EMBL" id="MFC7359834.1"/>
    </source>
</evidence>
<dbReference type="RefSeq" id="WP_255889950.1">
    <property type="nucleotide sequence ID" value="NZ_JAFMZM010000002.1"/>
</dbReference>
<dbReference type="InterPro" id="IPR006015">
    <property type="entry name" value="Universal_stress_UspA"/>
</dbReference>
<keyword evidence="4" id="KW-1185">Reference proteome</keyword>
<dbReference type="Proteomes" id="UP001596524">
    <property type="component" value="Unassembled WGS sequence"/>
</dbReference>
<comment type="caution">
    <text evidence="3">The sequence shown here is derived from an EMBL/GenBank/DDBJ whole genome shotgun (WGS) entry which is preliminary data.</text>
</comment>
<dbReference type="SUPFAM" id="SSF52402">
    <property type="entry name" value="Adenine nucleotide alpha hydrolases-like"/>
    <property type="match status" value="2"/>
</dbReference>
<sequence>MGYDGSPDAEAALQWAAETASLEGDTVRAVIVDREDGSQEVDQDLAADEAMLAQVDAVLAAAAVTGAAELHPGAVTAVLMREAVDAIMLVVGSQGHGWAAETVRGSVSQHLARHAPCPVVVVRAAERPEATRIVVGVDGSEESHAALEFACRRASLTNESVVALYAWKPGRINLDGRGQLPRQLAKRSLAAEAALAEYVEDLRAEHPTVALEMDTIAVRPALALTDMSANASLVVTGSRGRSGFSSLLLGSVSHHVLHSARCPVAVVR</sequence>
<dbReference type="PANTHER" id="PTHR31964">
    <property type="entry name" value="ADENINE NUCLEOTIDE ALPHA HYDROLASES-LIKE SUPERFAMILY PROTEIN"/>
    <property type="match status" value="1"/>
</dbReference>
<protein>
    <submittedName>
        <fullName evidence="3">Universal stress protein</fullName>
    </submittedName>
</protein>
<organism evidence="3 4">
    <name type="scientific">Nocardioides astragali</name>
    <dbReference type="NCBI Taxonomy" id="1776736"/>
    <lineage>
        <taxon>Bacteria</taxon>
        <taxon>Bacillati</taxon>
        <taxon>Actinomycetota</taxon>
        <taxon>Actinomycetes</taxon>
        <taxon>Propionibacteriales</taxon>
        <taxon>Nocardioidaceae</taxon>
        <taxon>Nocardioides</taxon>
    </lineage>
</organism>
<comment type="similarity">
    <text evidence="1">Belongs to the universal stress protein A family.</text>
</comment>
<feature type="domain" description="UspA" evidence="2">
    <location>
        <begin position="131"/>
        <end position="268"/>
    </location>
</feature>
<feature type="domain" description="UspA" evidence="2">
    <location>
        <begin position="2"/>
        <end position="123"/>
    </location>
</feature>
<evidence type="ECO:0000256" key="1">
    <source>
        <dbReference type="ARBA" id="ARBA00008791"/>
    </source>
</evidence>
<evidence type="ECO:0000313" key="4">
    <source>
        <dbReference type="Proteomes" id="UP001596524"/>
    </source>
</evidence>
<accession>A0ABW2MXV2</accession>
<reference evidence="4" key="1">
    <citation type="journal article" date="2019" name="Int. J. Syst. Evol. Microbiol.">
        <title>The Global Catalogue of Microorganisms (GCM) 10K type strain sequencing project: providing services to taxonomists for standard genome sequencing and annotation.</title>
        <authorList>
            <consortium name="The Broad Institute Genomics Platform"/>
            <consortium name="The Broad Institute Genome Sequencing Center for Infectious Disease"/>
            <person name="Wu L."/>
            <person name="Ma J."/>
        </authorList>
    </citation>
    <scope>NUCLEOTIDE SEQUENCE [LARGE SCALE GENOMIC DNA]</scope>
    <source>
        <strain evidence="4">FCH27</strain>
    </source>
</reference>
<dbReference type="EMBL" id="JBHTCH010000004">
    <property type="protein sequence ID" value="MFC7359834.1"/>
    <property type="molecule type" value="Genomic_DNA"/>
</dbReference>
<gene>
    <name evidence="3" type="ORF">ACFQO6_06090</name>
</gene>
<dbReference type="InterPro" id="IPR014729">
    <property type="entry name" value="Rossmann-like_a/b/a_fold"/>
</dbReference>
<name>A0ABW2MXV2_9ACTN</name>
<dbReference type="Gene3D" id="3.40.50.620">
    <property type="entry name" value="HUPs"/>
    <property type="match status" value="2"/>
</dbReference>
<dbReference type="Pfam" id="PF00582">
    <property type="entry name" value="Usp"/>
    <property type="match status" value="2"/>
</dbReference>
<dbReference type="PRINTS" id="PR01438">
    <property type="entry name" value="UNVRSLSTRESS"/>
</dbReference>
<proteinExistence type="inferred from homology"/>